<dbReference type="Gene3D" id="3.50.80.10">
    <property type="entry name" value="D-tyrosyl-tRNA(Tyr) deacylase"/>
    <property type="match status" value="1"/>
</dbReference>
<comment type="caution">
    <text evidence="7">The sequence shown here is derived from an EMBL/GenBank/DDBJ whole genome shotgun (WGS) entry which is preliminary data.</text>
</comment>
<keyword evidence="6" id="KW-0820">tRNA-binding</keyword>
<comment type="similarity">
    <text evidence="1 6">Belongs to the DTD family.</text>
</comment>
<accession>A0AAV5RIE6</accession>
<dbReference type="Pfam" id="PF02580">
    <property type="entry name" value="Tyr_Deacylase"/>
    <property type="match status" value="1"/>
</dbReference>
<evidence type="ECO:0000256" key="6">
    <source>
        <dbReference type="RuleBase" id="RU003470"/>
    </source>
</evidence>
<protein>
    <recommendedName>
        <fullName evidence="3 6">D-aminoacyl-tRNA deacylase</fullName>
        <ecNumber evidence="2 6">3.1.1.96</ecNumber>
    </recommendedName>
</protein>
<evidence type="ECO:0000313" key="8">
    <source>
        <dbReference type="Proteomes" id="UP001362899"/>
    </source>
</evidence>
<dbReference type="FunFam" id="3.50.80.10:FF:000001">
    <property type="entry name" value="D-aminoacyl-tRNA deacylase"/>
    <property type="match status" value="1"/>
</dbReference>
<dbReference type="GO" id="GO:0051500">
    <property type="term" value="F:D-tyrosyl-tRNA(Tyr) deacylase activity"/>
    <property type="evidence" value="ECO:0007669"/>
    <property type="project" value="TreeGrafter"/>
</dbReference>
<dbReference type="GO" id="GO:0000049">
    <property type="term" value="F:tRNA binding"/>
    <property type="evidence" value="ECO:0007669"/>
    <property type="project" value="UniProtKB-KW"/>
</dbReference>
<evidence type="ECO:0000313" key="7">
    <source>
        <dbReference type="EMBL" id="GMM50931.1"/>
    </source>
</evidence>
<dbReference type="NCBIfam" id="TIGR00256">
    <property type="entry name" value="D-aminoacyl-tRNA deacylase"/>
    <property type="match status" value="1"/>
</dbReference>
<reference evidence="7 8" key="1">
    <citation type="journal article" date="2023" name="Elife">
        <title>Identification of key yeast species and microbe-microbe interactions impacting larval growth of Drosophila in the wild.</title>
        <authorList>
            <person name="Mure A."/>
            <person name="Sugiura Y."/>
            <person name="Maeda R."/>
            <person name="Honda K."/>
            <person name="Sakurai N."/>
            <person name="Takahashi Y."/>
            <person name="Watada M."/>
            <person name="Katoh T."/>
            <person name="Gotoh A."/>
            <person name="Gotoh Y."/>
            <person name="Taniguchi I."/>
            <person name="Nakamura K."/>
            <person name="Hayashi T."/>
            <person name="Katayama T."/>
            <person name="Uemura T."/>
            <person name="Hattori Y."/>
        </authorList>
    </citation>
    <scope>NUCLEOTIDE SEQUENCE [LARGE SCALE GENOMIC DNA]</scope>
    <source>
        <strain evidence="7 8">SB-73</strain>
    </source>
</reference>
<dbReference type="PANTHER" id="PTHR10472:SF5">
    <property type="entry name" value="D-AMINOACYL-TRNA DEACYLASE 1"/>
    <property type="match status" value="1"/>
</dbReference>
<organism evidence="7 8">
    <name type="scientific">Starmerella bacillaris</name>
    <name type="common">Yeast</name>
    <name type="synonym">Candida zemplinina</name>
    <dbReference type="NCBI Taxonomy" id="1247836"/>
    <lineage>
        <taxon>Eukaryota</taxon>
        <taxon>Fungi</taxon>
        <taxon>Dikarya</taxon>
        <taxon>Ascomycota</taxon>
        <taxon>Saccharomycotina</taxon>
        <taxon>Dipodascomycetes</taxon>
        <taxon>Dipodascales</taxon>
        <taxon>Trichomonascaceae</taxon>
        <taxon>Starmerella</taxon>
    </lineage>
</organism>
<evidence type="ECO:0000256" key="3">
    <source>
        <dbReference type="ARBA" id="ARBA00020007"/>
    </source>
</evidence>
<keyword evidence="6" id="KW-0694">RNA-binding</keyword>
<sequence>MRAIIQRVKSASVTVDENIVSQIEKGLLVLIGVSPEDTEEDCKQIARKITSLRLWPDSENNQWKKNVGDLGGKVLCVSQFTLYGKVNKGNKPDFHGAAKGEHALSLYNVVKELIANQMPHKSEDVKDGVFGAMMDVALVNDGPVTIQFDTKNK</sequence>
<keyword evidence="6" id="KW-0378">Hydrolase</keyword>
<comment type="catalytic activity">
    <reaction evidence="4">
        <text>glycyl-tRNA(Ala) + H2O = tRNA(Ala) + glycine + H(+)</text>
        <dbReference type="Rhea" id="RHEA:53744"/>
        <dbReference type="Rhea" id="RHEA-COMP:9657"/>
        <dbReference type="Rhea" id="RHEA-COMP:13640"/>
        <dbReference type="ChEBI" id="CHEBI:15377"/>
        <dbReference type="ChEBI" id="CHEBI:15378"/>
        <dbReference type="ChEBI" id="CHEBI:57305"/>
        <dbReference type="ChEBI" id="CHEBI:78442"/>
        <dbReference type="ChEBI" id="CHEBI:78522"/>
        <dbReference type="EC" id="3.1.1.96"/>
    </reaction>
</comment>
<proteinExistence type="inferred from homology"/>
<evidence type="ECO:0000256" key="2">
    <source>
        <dbReference type="ARBA" id="ARBA00013056"/>
    </source>
</evidence>
<dbReference type="SUPFAM" id="SSF69500">
    <property type="entry name" value="DTD-like"/>
    <property type="match status" value="1"/>
</dbReference>
<dbReference type="Proteomes" id="UP001362899">
    <property type="component" value="Unassembled WGS sequence"/>
</dbReference>
<comment type="subcellular location">
    <subcellularLocation>
        <location evidence="6">Cytoplasm</location>
    </subcellularLocation>
</comment>
<gene>
    <name evidence="7" type="ORF">DASB73_018890</name>
</gene>
<dbReference type="InterPro" id="IPR003732">
    <property type="entry name" value="Daa-tRNA_deacyls_DTD"/>
</dbReference>
<evidence type="ECO:0000256" key="5">
    <source>
        <dbReference type="ARBA" id="ARBA00048018"/>
    </source>
</evidence>
<comment type="catalytic activity">
    <reaction evidence="5">
        <text>a D-aminoacyl-tRNA + H2O = a tRNA + a D-alpha-amino acid + H(+)</text>
        <dbReference type="Rhea" id="RHEA:13953"/>
        <dbReference type="Rhea" id="RHEA-COMP:10123"/>
        <dbReference type="Rhea" id="RHEA-COMP:10124"/>
        <dbReference type="ChEBI" id="CHEBI:15377"/>
        <dbReference type="ChEBI" id="CHEBI:15378"/>
        <dbReference type="ChEBI" id="CHEBI:59871"/>
        <dbReference type="ChEBI" id="CHEBI:78442"/>
        <dbReference type="ChEBI" id="CHEBI:79333"/>
        <dbReference type="EC" id="3.1.1.96"/>
    </reaction>
</comment>
<evidence type="ECO:0000256" key="4">
    <source>
        <dbReference type="ARBA" id="ARBA00047676"/>
    </source>
</evidence>
<dbReference type="EMBL" id="BTGC01000003">
    <property type="protein sequence ID" value="GMM50931.1"/>
    <property type="molecule type" value="Genomic_DNA"/>
</dbReference>
<dbReference type="EC" id="3.1.1.96" evidence="2 6"/>
<evidence type="ECO:0000256" key="1">
    <source>
        <dbReference type="ARBA" id="ARBA00009673"/>
    </source>
</evidence>
<keyword evidence="8" id="KW-1185">Reference proteome</keyword>
<name>A0AAV5RIE6_STABA</name>
<dbReference type="AlphaFoldDB" id="A0AAV5RIE6"/>
<dbReference type="GO" id="GO:0005737">
    <property type="term" value="C:cytoplasm"/>
    <property type="evidence" value="ECO:0007669"/>
    <property type="project" value="UniProtKB-SubCell"/>
</dbReference>
<dbReference type="HAMAP" id="MF_00518">
    <property type="entry name" value="Deacylase_Dtd"/>
    <property type="match status" value="1"/>
</dbReference>
<dbReference type="InterPro" id="IPR023509">
    <property type="entry name" value="DTD-like_sf"/>
</dbReference>
<keyword evidence="6" id="KW-0963">Cytoplasm</keyword>
<dbReference type="PANTHER" id="PTHR10472">
    <property type="entry name" value="D-TYROSYL-TRNA TYR DEACYLASE"/>
    <property type="match status" value="1"/>
</dbReference>